<keyword evidence="10" id="KW-0406">Ion transport</keyword>
<comment type="similarity">
    <text evidence="7 10">Belongs to the fluoride channel Fluc/FEX (TC 1.A.43) family.</text>
</comment>
<feature type="binding site" evidence="10">
    <location>
        <position position="78"/>
    </location>
    <ligand>
        <name>Na(+)</name>
        <dbReference type="ChEBI" id="CHEBI:29101"/>
        <note>structural</note>
    </ligand>
</feature>
<evidence type="ECO:0000256" key="1">
    <source>
        <dbReference type="ARBA" id="ARBA00004651"/>
    </source>
</evidence>
<name>A0ABR8X1C4_9MICO</name>
<organism evidence="11 12">
    <name type="scientific">Microbacterium gallinarum</name>
    <dbReference type="NCBI Taxonomy" id="2762209"/>
    <lineage>
        <taxon>Bacteria</taxon>
        <taxon>Bacillati</taxon>
        <taxon>Actinomycetota</taxon>
        <taxon>Actinomycetes</taxon>
        <taxon>Micrococcales</taxon>
        <taxon>Microbacteriaceae</taxon>
        <taxon>Microbacterium</taxon>
    </lineage>
</organism>
<keyword evidence="6 10" id="KW-0407">Ion channel</keyword>
<comment type="caution">
    <text evidence="11">The sequence shown here is derived from an EMBL/GenBank/DDBJ whole genome shotgun (WGS) entry which is preliminary data.</text>
</comment>
<sequence length="131" mass="12915">MSRWLELLVVAVAGGAGAGLRYVLDRVIGTRGRGGFPLGILVVNITGSLALGLLTGLGTLVAPQLAVVLGTGLLGGYTTFSAVSVDSVLLAERGRWRDAAADLFGTLVLCVAAAAAGVGAGLWIAAAAGAV</sequence>
<keyword evidence="2 10" id="KW-1003">Cell membrane</keyword>
<dbReference type="HAMAP" id="MF_00454">
    <property type="entry name" value="FluC"/>
    <property type="match status" value="1"/>
</dbReference>
<evidence type="ECO:0000256" key="6">
    <source>
        <dbReference type="ARBA" id="ARBA00023303"/>
    </source>
</evidence>
<keyword evidence="3 10" id="KW-0812">Transmembrane</keyword>
<comment type="function">
    <text evidence="9 10">Fluoride-specific ion channel. Important for reducing fluoride concentration in the cell, thus reducing its toxicity.</text>
</comment>
<evidence type="ECO:0000256" key="10">
    <source>
        <dbReference type="HAMAP-Rule" id="MF_00454"/>
    </source>
</evidence>
<dbReference type="Pfam" id="PF02537">
    <property type="entry name" value="CRCB"/>
    <property type="match status" value="1"/>
</dbReference>
<keyword evidence="4 10" id="KW-1133">Transmembrane helix</keyword>
<dbReference type="PANTHER" id="PTHR28259:SF1">
    <property type="entry name" value="FLUORIDE EXPORT PROTEIN 1-RELATED"/>
    <property type="match status" value="1"/>
</dbReference>
<dbReference type="InterPro" id="IPR003691">
    <property type="entry name" value="FluC"/>
</dbReference>
<feature type="transmembrane region" description="Helical" evidence="10">
    <location>
        <begin position="67"/>
        <end position="91"/>
    </location>
</feature>
<keyword evidence="10" id="KW-0813">Transport</keyword>
<dbReference type="PANTHER" id="PTHR28259">
    <property type="entry name" value="FLUORIDE EXPORT PROTEIN 1-RELATED"/>
    <property type="match status" value="1"/>
</dbReference>
<feature type="transmembrane region" description="Helical" evidence="10">
    <location>
        <begin position="103"/>
        <end position="126"/>
    </location>
</feature>
<feature type="binding site" evidence="10">
    <location>
        <position position="75"/>
    </location>
    <ligand>
        <name>Na(+)</name>
        <dbReference type="ChEBI" id="CHEBI:29101"/>
        <note>structural</note>
    </ligand>
</feature>
<keyword evidence="10" id="KW-0915">Sodium</keyword>
<evidence type="ECO:0000256" key="2">
    <source>
        <dbReference type="ARBA" id="ARBA00022475"/>
    </source>
</evidence>
<evidence type="ECO:0000256" key="5">
    <source>
        <dbReference type="ARBA" id="ARBA00023136"/>
    </source>
</evidence>
<evidence type="ECO:0000256" key="9">
    <source>
        <dbReference type="ARBA" id="ARBA00049940"/>
    </source>
</evidence>
<evidence type="ECO:0000256" key="7">
    <source>
        <dbReference type="ARBA" id="ARBA00035120"/>
    </source>
</evidence>
<proteinExistence type="inferred from homology"/>
<dbReference type="EMBL" id="JACSPM010000001">
    <property type="protein sequence ID" value="MBD8023144.1"/>
    <property type="molecule type" value="Genomic_DNA"/>
</dbReference>
<evidence type="ECO:0000256" key="4">
    <source>
        <dbReference type="ARBA" id="ARBA00022989"/>
    </source>
</evidence>
<comment type="activity regulation">
    <text evidence="10">Na(+) is not transported, but it plays an essential structural role and its presence is essential for fluoride channel function.</text>
</comment>
<evidence type="ECO:0000256" key="3">
    <source>
        <dbReference type="ARBA" id="ARBA00022692"/>
    </source>
</evidence>
<feature type="transmembrane region" description="Helical" evidence="10">
    <location>
        <begin position="36"/>
        <end position="61"/>
    </location>
</feature>
<keyword evidence="10" id="KW-0479">Metal-binding</keyword>
<evidence type="ECO:0000313" key="11">
    <source>
        <dbReference type="EMBL" id="MBD8023144.1"/>
    </source>
</evidence>
<gene>
    <name evidence="10" type="primary">fluC</name>
    <name evidence="10" type="synonym">crcB</name>
    <name evidence="11" type="ORF">H9622_05995</name>
</gene>
<feature type="transmembrane region" description="Helical" evidence="10">
    <location>
        <begin position="6"/>
        <end position="24"/>
    </location>
</feature>
<protein>
    <recommendedName>
        <fullName evidence="10">Fluoride-specific ion channel FluC</fullName>
    </recommendedName>
</protein>
<keyword evidence="12" id="KW-1185">Reference proteome</keyword>
<comment type="catalytic activity">
    <reaction evidence="8">
        <text>fluoride(in) = fluoride(out)</text>
        <dbReference type="Rhea" id="RHEA:76159"/>
        <dbReference type="ChEBI" id="CHEBI:17051"/>
    </reaction>
    <physiologicalReaction direction="left-to-right" evidence="8">
        <dbReference type="Rhea" id="RHEA:76160"/>
    </physiologicalReaction>
</comment>
<evidence type="ECO:0000256" key="8">
    <source>
        <dbReference type="ARBA" id="ARBA00035585"/>
    </source>
</evidence>
<dbReference type="Proteomes" id="UP000602532">
    <property type="component" value="Unassembled WGS sequence"/>
</dbReference>
<comment type="subcellular location">
    <subcellularLocation>
        <location evidence="1 10">Cell membrane</location>
        <topology evidence="1 10">Multi-pass membrane protein</topology>
    </subcellularLocation>
</comment>
<dbReference type="RefSeq" id="WP_191765162.1">
    <property type="nucleotide sequence ID" value="NZ_JACSPM010000001.1"/>
</dbReference>
<keyword evidence="5 10" id="KW-0472">Membrane</keyword>
<evidence type="ECO:0000313" key="12">
    <source>
        <dbReference type="Proteomes" id="UP000602532"/>
    </source>
</evidence>
<reference evidence="11 12" key="1">
    <citation type="submission" date="2020-08" db="EMBL/GenBank/DDBJ databases">
        <title>A Genomic Blueprint of the Chicken Gut Microbiome.</title>
        <authorList>
            <person name="Gilroy R."/>
            <person name="Ravi A."/>
            <person name="Getino M."/>
            <person name="Pursley I."/>
            <person name="Horton D.L."/>
            <person name="Alikhan N.-F."/>
            <person name="Baker D."/>
            <person name="Gharbi K."/>
            <person name="Hall N."/>
            <person name="Watson M."/>
            <person name="Adriaenssens E.M."/>
            <person name="Foster-Nyarko E."/>
            <person name="Jarju S."/>
            <person name="Secka A."/>
            <person name="Antonio M."/>
            <person name="Oren A."/>
            <person name="Chaudhuri R."/>
            <person name="La Ragione R.M."/>
            <person name="Hildebrand F."/>
            <person name="Pallen M.J."/>
        </authorList>
    </citation>
    <scope>NUCLEOTIDE SEQUENCE [LARGE SCALE GENOMIC DNA]</scope>
    <source>
        <strain evidence="11 12">Sa1CUA4</strain>
    </source>
</reference>
<accession>A0ABR8X1C4</accession>